<sequence length="331" mass="36750">MGRRSRIARMDNVRPDRLRVLLDTVLAALDERLDGRQVAGRAHLSRFHFDRLLSAGLGEAPAAFRRRLLLERAAWRLSRGSSVTDAGFEAAYDSTEAFSRAFRRAFGRPPSGFVARAEDFRLPAPNGVHFHPPAGLLVTGDVSEIAMDLTDRLIDHDDWLTGRLLDSACGLTGEQLDREVRPGHTVLAFDGPEPTVRHMLDRLVWTKEVWSAAIAGRDLPAGGDRSLEGLRSRWDRASADFRALVHDIRRRNAWNDTFVDALCDPVQSFTLGGVIAHVLTFAAHRRQVLAEALSELGVVDVAPTCPLEWERARLAARPHTPAQLRGAEEAR</sequence>
<dbReference type="InterPro" id="IPR009057">
    <property type="entry name" value="Homeodomain-like_sf"/>
</dbReference>
<dbReference type="Pfam" id="PF12833">
    <property type="entry name" value="HTH_18"/>
    <property type="match status" value="1"/>
</dbReference>
<keyword evidence="2" id="KW-0804">Transcription</keyword>
<dbReference type="SUPFAM" id="SSF46689">
    <property type="entry name" value="Homeodomain-like"/>
    <property type="match status" value="1"/>
</dbReference>
<evidence type="ECO:0000259" key="3">
    <source>
        <dbReference type="PROSITE" id="PS01124"/>
    </source>
</evidence>
<dbReference type="InterPro" id="IPR034660">
    <property type="entry name" value="DinB/YfiT-like"/>
</dbReference>
<dbReference type="PANTHER" id="PTHR11019:SF159">
    <property type="entry name" value="TRANSCRIPTIONAL REGULATOR-RELATED"/>
    <property type="match status" value="1"/>
</dbReference>
<dbReference type="GO" id="GO:0043565">
    <property type="term" value="F:sequence-specific DNA binding"/>
    <property type="evidence" value="ECO:0007669"/>
    <property type="project" value="InterPro"/>
</dbReference>
<evidence type="ECO:0000313" key="5">
    <source>
        <dbReference type="Proteomes" id="UP000198953"/>
    </source>
</evidence>
<evidence type="ECO:0000313" key="4">
    <source>
        <dbReference type="EMBL" id="SEL48988.1"/>
    </source>
</evidence>
<reference evidence="4 5" key="1">
    <citation type="submission" date="2016-10" db="EMBL/GenBank/DDBJ databases">
        <authorList>
            <person name="de Groot N.N."/>
        </authorList>
    </citation>
    <scope>NUCLEOTIDE SEQUENCE [LARGE SCALE GENOMIC DNA]</scope>
    <source>
        <strain evidence="4 5">DSM 43357</strain>
    </source>
</reference>
<dbReference type="SUPFAM" id="SSF109854">
    <property type="entry name" value="DinB/YfiT-like putative metalloenzymes"/>
    <property type="match status" value="1"/>
</dbReference>
<dbReference type="EMBL" id="FOBF01000005">
    <property type="protein sequence ID" value="SEL48988.1"/>
    <property type="molecule type" value="Genomic_DNA"/>
</dbReference>
<organism evidence="4 5">
    <name type="scientific">Nonomuraea pusilla</name>
    <dbReference type="NCBI Taxonomy" id="46177"/>
    <lineage>
        <taxon>Bacteria</taxon>
        <taxon>Bacillati</taxon>
        <taxon>Actinomycetota</taxon>
        <taxon>Actinomycetes</taxon>
        <taxon>Streptosporangiales</taxon>
        <taxon>Streptosporangiaceae</taxon>
        <taxon>Nonomuraea</taxon>
    </lineage>
</organism>
<keyword evidence="5" id="KW-1185">Reference proteome</keyword>
<keyword evidence="4" id="KW-0238">DNA-binding</keyword>
<protein>
    <submittedName>
        <fullName evidence="4">AraC-type DNA-binding protein</fullName>
    </submittedName>
</protein>
<dbReference type="Gene3D" id="1.10.10.60">
    <property type="entry name" value="Homeodomain-like"/>
    <property type="match status" value="1"/>
</dbReference>
<evidence type="ECO:0000256" key="2">
    <source>
        <dbReference type="ARBA" id="ARBA00023163"/>
    </source>
</evidence>
<gene>
    <name evidence="4" type="ORF">SAMN05660976_02607</name>
</gene>
<dbReference type="PANTHER" id="PTHR11019">
    <property type="entry name" value="HTH-TYPE TRANSCRIPTIONAL REGULATOR NIMR"/>
    <property type="match status" value="1"/>
</dbReference>
<dbReference type="PROSITE" id="PS01124">
    <property type="entry name" value="HTH_ARAC_FAMILY_2"/>
    <property type="match status" value="1"/>
</dbReference>
<keyword evidence="1" id="KW-0805">Transcription regulation</keyword>
<name>A0A1H7QMQ1_9ACTN</name>
<dbReference type="Proteomes" id="UP000198953">
    <property type="component" value="Unassembled WGS sequence"/>
</dbReference>
<dbReference type="STRING" id="46177.SAMN05660976_02607"/>
<feature type="domain" description="HTH araC/xylS-type" evidence="3">
    <location>
        <begin position="19"/>
        <end position="116"/>
    </location>
</feature>
<accession>A0A1H7QMQ1</accession>
<dbReference type="Gene3D" id="1.20.120.450">
    <property type="entry name" value="dinb family like domain"/>
    <property type="match status" value="1"/>
</dbReference>
<dbReference type="InterPro" id="IPR018060">
    <property type="entry name" value="HTH_AraC"/>
</dbReference>
<proteinExistence type="predicted"/>
<dbReference type="GO" id="GO:0003700">
    <property type="term" value="F:DNA-binding transcription factor activity"/>
    <property type="evidence" value="ECO:0007669"/>
    <property type="project" value="InterPro"/>
</dbReference>
<dbReference type="AlphaFoldDB" id="A0A1H7QMQ1"/>
<evidence type="ECO:0000256" key="1">
    <source>
        <dbReference type="ARBA" id="ARBA00023015"/>
    </source>
</evidence>
<dbReference type="SMART" id="SM00342">
    <property type="entry name" value="HTH_ARAC"/>
    <property type="match status" value="1"/>
</dbReference>